<dbReference type="RefSeq" id="WP_311159310.1">
    <property type="nucleotide sequence ID" value="NZ_JAVQLW010000001.1"/>
</dbReference>
<accession>A0ABU2HPZ9</accession>
<comment type="caution">
    <text evidence="4">The sequence shown here is derived from an EMBL/GenBank/DDBJ whole genome shotgun (WGS) entry which is preliminary data.</text>
</comment>
<dbReference type="SUPFAM" id="SSF47226">
    <property type="entry name" value="Histidine-containing phosphotransfer domain, HPT domain"/>
    <property type="match status" value="1"/>
</dbReference>
<dbReference type="InterPro" id="IPR036641">
    <property type="entry name" value="HPT_dom_sf"/>
</dbReference>
<dbReference type="PROSITE" id="PS50894">
    <property type="entry name" value="HPT"/>
    <property type="match status" value="1"/>
</dbReference>
<keyword evidence="5" id="KW-1185">Reference proteome</keyword>
<dbReference type="InterPro" id="IPR008207">
    <property type="entry name" value="Sig_transdc_His_kin_Hpt_dom"/>
</dbReference>
<dbReference type="EMBL" id="JAVQLW010000001">
    <property type="protein sequence ID" value="MDS9467127.1"/>
    <property type="molecule type" value="Genomic_DNA"/>
</dbReference>
<gene>
    <name evidence="4" type="ORF">RGQ15_06015</name>
</gene>
<feature type="domain" description="HPt" evidence="3">
    <location>
        <begin position="11"/>
        <end position="106"/>
    </location>
</feature>
<name>A0ABU2HPZ9_9RHOB</name>
<evidence type="ECO:0000256" key="1">
    <source>
        <dbReference type="ARBA" id="ARBA00023012"/>
    </source>
</evidence>
<dbReference type="Proteomes" id="UP001269144">
    <property type="component" value="Unassembled WGS sequence"/>
</dbReference>
<proteinExistence type="predicted"/>
<protein>
    <submittedName>
        <fullName evidence="4">Hpt domain-containing protein</fullName>
    </submittedName>
</protein>
<dbReference type="Gene3D" id="1.20.120.160">
    <property type="entry name" value="HPT domain"/>
    <property type="match status" value="1"/>
</dbReference>
<sequence length="115" mass="13169">MLDWGRIHELREEVGEDEFSLILDLFLDEVEGVVMRLAGREPARLASDLHFLVGCARNLGFRSFDRICVRSERLACNDRADEIRLDELIACYASSKRALFQGLQADQLGEGRWRA</sequence>
<keyword evidence="1" id="KW-0902">Two-component regulatory system</keyword>
<evidence type="ECO:0000313" key="5">
    <source>
        <dbReference type="Proteomes" id="UP001269144"/>
    </source>
</evidence>
<feature type="modified residue" description="Phosphohistidine" evidence="2">
    <location>
        <position position="50"/>
    </location>
</feature>
<keyword evidence="2" id="KW-0597">Phosphoprotein</keyword>
<reference evidence="5" key="1">
    <citation type="submission" date="2023-07" db="EMBL/GenBank/DDBJ databases">
        <title>Paracoccus sp. MBLB3053 whole genome sequence.</title>
        <authorList>
            <person name="Hwang C.Y."/>
            <person name="Cho E.-S."/>
            <person name="Seo M.-J."/>
        </authorList>
    </citation>
    <scope>NUCLEOTIDE SEQUENCE [LARGE SCALE GENOMIC DNA]</scope>
    <source>
        <strain evidence="5">MBLB3053</strain>
    </source>
</reference>
<organism evidence="4 5">
    <name type="scientific">Paracoccus aurantius</name>
    <dbReference type="NCBI Taxonomy" id="3073814"/>
    <lineage>
        <taxon>Bacteria</taxon>
        <taxon>Pseudomonadati</taxon>
        <taxon>Pseudomonadota</taxon>
        <taxon>Alphaproteobacteria</taxon>
        <taxon>Rhodobacterales</taxon>
        <taxon>Paracoccaceae</taxon>
        <taxon>Paracoccus</taxon>
    </lineage>
</organism>
<evidence type="ECO:0000313" key="4">
    <source>
        <dbReference type="EMBL" id="MDS9467127.1"/>
    </source>
</evidence>
<evidence type="ECO:0000256" key="2">
    <source>
        <dbReference type="PROSITE-ProRule" id="PRU00110"/>
    </source>
</evidence>
<evidence type="ECO:0000259" key="3">
    <source>
        <dbReference type="PROSITE" id="PS50894"/>
    </source>
</evidence>